<dbReference type="SFLD" id="SFLDG01082">
    <property type="entry name" value="B12-binding_domain_containing"/>
    <property type="match status" value="1"/>
</dbReference>
<keyword evidence="4" id="KW-0808">Transferase</keyword>
<evidence type="ECO:0000313" key="12">
    <source>
        <dbReference type="Proteomes" id="UP000046155"/>
    </source>
</evidence>
<dbReference type="OrthoDB" id="9801424at2"/>
<dbReference type="CDD" id="cd01335">
    <property type="entry name" value="Radical_SAM"/>
    <property type="match status" value="1"/>
</dbReference>
<feature type="domain" description="B12-binding" evidence="9">
    <location>
        <begin position="7"/>
        <end position="131"/>
    </location>
</feature>
<evidence type="ECO:0000256" key="4">
    <source>
        <dbReference type="ARBA" id="ARBA00022679"/>
    </source>
</evidence>
<evidence type="ECO:0000259" key="9">
    <source>
        <dbReference type="PROSITE" id="PS51332"/>
    </source>
</evidence>
<keyword evidence="8" id="KW-0411">Iron-sulfur</keyword>
<evidence type="ECO:0000256" key="2">
    <source>
        <dbReference type="ARBA" id="ARBA00022485"/>
    </source>
</evidence>
<evidence type="ECO:0000256" key="8">
    <source>
        <dbReference type="ARBA" id="ARBA00023014"/>
    </source>
</evidence>
<dbReference type="PROSITE" id="PS51332">
    <property type="entry name" value="B12_BINDING"/>
    <property type="match status" value="1"/>
</dbReference>
<dbReference type="InterPro" id="IPR058240">
    <property type="entry name" value="rSAM_sf"/>
</dbReference>
<dbReference type="PROSITE" id="PS01278">
    <property type="entry name" value="MTTASE_RADICAL"/>
    <property type="match status" value="1"/>
</dbReference>
<evidence type="ECO:0000256" key="1">
    <source>
        <dbReference type="ARBA" id="ARBA00001966"/>
    </source>
</evidence>
<keyword evidence="5" id="KW-0949">S-adenosyl-L-methionine</keyword>
<dbReference type="SUPFAM" id="SSF102114">
    <property type="entry name" value="Radical SAM enzymes"/>
    <property type="match status" value="1"/>
</dbReference>
<keyword evidence="7" id="KW-0408">Iron</keyword>
<dbReference type="CDD" id="cd02068">
    <property type="entry name" value="radical_SAM_B12_BD"/>
    <property type="match status" value="1"/>
</dbReference>
<evidence type="ECO:0000256" key="7">
    <source>
        <dbReference type="ARBA" id="ARBA00023004"/>
    </source>
</evidence>
<dbReference type="Pfam" id="PF02310">
    <property type="entry name" value="B12-binding"/>
    <property type="match status" value="1"/>
</dbReference>
<keyword evidence="6" id="KW-0479">Metal-binding</keyword>
<protein>
    <submittedName>
        <fullName evidence="11">Radical SAM domain protein</fullName>
    </submittedName>
</protein>
<organism evidence="11 12">
    <name type="scientific">Syntrophaceticus schinkii</name>
    <dbReference type="NCBI Taxonomy" id="499207"/>
    <lineage>
        <taxon>Bacteria</taxon>
        <taxon>Bacillati</taxon>
        <taxon>Bacillota</taxon>
        <taxon>Clostridia</taxon>
        <taxon>Thermoanaerobacterales</taxon>
        <taxon>Thermoanaerobacterales Family III. Incertae Sedis</taxon>
        <taxon>Syntrophaceticus</taxon>
    </lineage>
</organism>
<dbReference type="GO" id="GO:0003824">
    <property type="term" value="F:catalytic activity"/>
    <property type="evidence" value="ECO:0007669"/>
    <property type="project" value="InterPro"/>
</dbReference>
<accession>A0A0B7MEU2</accession>
<dbReference type="Gene3D" id="3.40.50.280">
    <property type="entry name" value="Cobalamin-binding domain"/>
    <property type="match status" value="1"/>
</dbReference>
<feature type="domain" description="Radical SAM core" evidence="10">
    <location>
        <begin position="168"/>
        <end position="386"/>
    </location>
</feature>
<dbReference type="Proteomes" id="UP000046155">
    <property type="component" value="Unassembled WGS sequence"/>
</dbReference>
<keyword evidence="2" id="KW-0004">4Fe-4S</keyword>
<sequence>MKITLIEPKAPGKHVYSNVTMPRLGLPILGTLLQKAGHQVRLIMGSSRDIHLSEITGADLICISTTTSTAVEAYHLGDFARDQGKPVIMGGAHVSFMSEEALDHCDYVCRGEADLTFMPLISCIERGELPSDIPGVSFRQGEQIVHNPDADWVDFNSVPFPDLSLFSGLKMTTYPVMTSRGCPYDCTFCSVTKMFGRKFRYRETEALLEELKQYRGKQVFFVDDNFSANTRRTKELLREMIRQDIKPSWWCTQVRTDAARDDELLQLMYDSNCRMVFVGMESVNPETLKSYNKKQDVEDIEYCIQRFHNLGIMVHGMFVFGADEDSLQTIEETLDFALKNRIDTVQFLILTPLPGTKTFFDLEQEGRLLTRDWNLYDAHHVVFQPRQMSPYELQTATIQAFKKFYSIPNILKNLFTTGFRSVAFRALGFWMVRSWERENRWFYSFLRSLSSPVPQTTWRAMVSKTVERFRLRKLKYLCSEKFMQIEVFQEKGRYVIDLKGLLNDFSLRETFKTLYEQIPRLYQNITINIGEVYFTSEATIVKFVNNLNELTSKARDIQVKISPDNKNLIDVLRKYDMTVPGFSIVG</sequence>
<dbReference type="SMART" id="SM00729">
    <property type="entry name" value="Elp3"/>
    <property type="match status" value="1"/>
</dbReference>
<dbReference type="SFLD" id="SFLDG01123">
    <property type="entry name" value="methyltransferase_(Class_B)"/>
    <property type="match status" value="1"/>
</dbReference>
<dbReference type="RefSeq" id="WP_052835395.1">
    <property type="nucleotide sequence ID" value="NZ_CDRZ01000135.1"/>
</dbReference>
<dbReference type="AlphaFoldDB" id="A0A0B7MEU2"/>
<dbReference type="EMBL" id="CDRZ01000135">
    <property type="protein sequence ID" value="CEO88600.1"/>
    <property type="molecule type" value="Genomic_DNA"/>
</dbReference>
<evidence type="ECO:0000256" key="3">
    <source>
        <dbReference type="ARBA" id="ARBA00022603"/>
    </source>
</evidence>
<keyword evidence="12" id="KW-1185">Reference proteome</keyword>
<dbReference type="PROSITE" id="PS51918">
    <property type="entry name" value="RADICAL_SAM"/>
    <property type="match status" value="1"/>
</dbReference>
<dbReference type="InterPro" id="IPR051198">
    <property type="entry name" value="BchE-like"/>
</dbReference>
<evidence type="ECO:0000256" key="6">
    <source>
        <dbReference type="ARBA" id="ARBA00022723"/>
    </source>
</evidence>
<dbReference type="GO" id="GO:0005829">
    <property type="term" value="C:cytosol"/>
    <property type="evidence" value="ECO:0007669"/>
    <property type="project" value="TreeGrafter"/>
</dbReference>
<dbReference type="PANTHER" id="PTHR43409">
    <property type="entry name" value="ANAEROBIC MAGNESIUM-PROTOPORPHYRIN IX MONOMETHYL ESTER CYCLASE-RELATED"/>
    <property type="match status" value="1"/>
</dbReference>
<dbReference type="GO" id="GO:0051539">
    <property type="term" value="F:4 iron, 4 sulfur cluster binding"/>
    <property type="evidence" value="ECO:0007669"/>
    <property type="project" value="UniProtKB-KW"/>
</dbReference>
<dbReference type="InterPro" id="IPR034466">
    <property type="entry name" value="Methyltransferase_Class_B"/>
</dbReference>
<dbReference type="GO" id="GO:0046872">
    <property type="term" value="F:metal ion binding"/>
    <property type="evidence" value="ECO:0007669"/>
    <property type="project" value="UniProtKB-KW"/>
</dbReference>
<evidence type="ECO:0000259" key="10">
    <source>
        <dbReference type="PROSITE" id="PS51918"/>
    </source>
</evidence>
<dbReference type="InterPro" id="IPR023404">
    <property type="entry name" value="rSAM_horseshoe"/>
</dbReference>
<comment type="cofactor">
    <cofactor evidence="1">
        <name>[4Fe-4S] cluster</name>
        <dbReference type="ChEBI" id="CHEBI:49883"/>
    </cofactor>
</comment>
<keyword evidence="3" id="KW-0489">Methyltransferase</keyword>
<proteinExistence type="predicted"/>
<dbReference type="InterPro" id="IPR020612">
    <property type="entry name" value="Methylthiotransferase_CS"/>
</dbReference>
<dbReference type="Pfam" id="PF04055">
    <property type="entry name" value="Radical_SAM"/>
    <property type="match status" value="1"/>
</dbReference>
<reference evidence="12" key="1">
    <citation type="submission" date="2015-01" db="EMBL/GenBank/DDBJ databases">
        <authorList>
            <person name="Manzoor Shahid"/>
            <person name="Zubair Saima"/>
        </authorList>
    </citation>
    <scope>NUCLEOTIDE SEQUENCE [LARGE SCALE GENOMIC DNA]</scope>
    <source>
        <strain evidence="12">Sp3</strain>
    </source>
</reference>
<dbReference type="Gene3D" id="3.80.30.20">
    <property type="entry name" value="tm_1862 like domain"/>
    <property type="match status" value="1"/>
</dbReference>
<name>A0A0B7MEU2_9FIRM</name>
<dbReference type="SFLD" id="SFLDS00029">
    <property type="entry name" value="Radical_SAM"/>
    <property type="match status" value="1"/>
</dbReference>
<dbReference type="GO" id="GO:0031419">
    <property type="term" value="F:cobalamin binding"/>
    <property type="evidence" value="ECO:0007669"/>
    <property type="project" value="InterPro"/>
</dbReference>
<dbReference type="InterPro" id="IPR006638">
    <property type="entry name" value="Elp3/MiaA/NifB-like_rSAM"/>
</dbReference>
<gene>
    <name evidence="11" type="ORF">SSCH_220006</name>
</gene>
<evidence type="ECO:0000313" key="11">
    <source>
        <dbReference type="EMBL" id="CEO88600.1"/>
    </source>
</evidence>
<dbReference type="InterPro" id="IPR007197">
    <property type="entry name" value="rSAM"/>
</dbReference>
<evidence type="ECO:0000256" key="5">
    <source>
        <dbReference type="ARBA" id="ARBA00022691"/>
    </source>
</evidence>
<dbReference type="PANTHER" id="PTHR43409:SF7">
    <property type="entry name" value="BLL1977 PROTEIN"/>
    <property type="match status" value="1"/>
</dbReference>
<dbReference type="InterPro" id="IPR006158">
    <property type="entry name" value="Cobalamin-bd"/>
</dbReference>